<keyword evidence="2" id="KW-1185">Reference proteome</keyword>
<dbReference type="PANTHER" id="PTHR40691:SF3">
    <property type="entry name" value="(NA+)-NQR MATURATION NQRM"/>
    <property type="match status" value="1"/>
</dbReference>
<dbReference type="InterPro" id="IPR007495">
    <property type="entry name" value="NqrM"/>
</dbReference>
<accession>A0A2R4MIA4</accession>
<dbReference type="Proteomes" id="UP000258927">
    <property type="component" value="Chromosome"/>
</dbReference>
<dbReference type="KEGG" id="mmyr:MXMO3_03262"/>
<name>A0A2R4MIA4_9HYPH</name>
<dbReference type="EMBL" id="CP021330">
    <property type="protein sequence ID" value="AVX05768.1"/>
    <property type="molecule type" value="Genomic_DNA"/>
</dbReference>
<reference evidence="1 2" key="1">
    <citation type="submission" date="2017-05" db="EMBL/GenBank/DDBJ databases">
        <title>Genome Analysis of Maritalea myrionectae HL2708#5.</title>
        <authorList>
            <consortium name="Cotde Inc.-PKNU"/>
            <person name="Jang D."/>
            <person name="Oh H.-M."/>
        </authorList>
    </citation>
    <scope>NUCLEOTIDE SEQUENCE [LARGE SCALE GENOMIC DNA]</scope>
    <source>
        <strain evidence="1 2">HL2708#5</strain>
    </source>
</reference>
<evidence type="ECO:0008006" key="3">
    <source>
        <dbReference type="Google" id="ProtNLM"/>
    </source>
</evidence>
<proteinExistence type="predicted"/>
<evidence type="ECO:0000313" key="1">
    <source>
        <dbReference type="EMBL" id="AVX05768.1"/>
    </source>
</evidence>
<protein>
    <recommendedName>
        <fullName evidence="3">(Na+)-NQR maturation NqrM</fullName>
    </recommendedName>
</protein>
<dbReference type="RefSeq" id="WP_117396549.1">
    <property type="nucleotide sequence ID" value="NZ_CP021330.1"/>
</dbReference>
<dbReference type="PANTHER" id="PTHR40691">
    <property type="entry name" value="(NA+)-NQR MATURATION NQRM"/>
    <property type="match status" value="1"/>
</dbReference>
<evidence type="ECO:0000313" key="2">
    <source>
        <dbReference type="Proteomes" id="UP000258927"/>
    </source>
</evidence>
<gene>
    <name evidence="1" type="ORF">MXMO3_03262</name>
</gene>
<dbReference type="AlphaFoldDB" id="A0A2R4MIA4"/>
<sequence>MEILLPVFVIFLLAVTAMAVGVFLGRPPIKGSCGGLACIKKLDCAICPHREHERENT</sequence>
<dbReference type="Pfam" id="PF04400">
    <property type="entry name" value="NqrM"/>
    <property type="match status" value="1"/>
</dbReference>
<organism evidence="1 2">
    <name type="scientific">Maritalea myrionectae</name>
    <dbReference type="NCBI Taxonomy" id="454601"/>
    <lineage>
        <taxon>Bacteria</taxon>
        <taxon>Pseudomonadati</taxon>
        <taxon>Pseudomonadota</taxon>
        <taxon>Alphaproteobacteria</taxon>
        <taxon>Hyphomicrobiales</taxon>
        <taxon>Devosiaceae</taxon>
        <taxon>Maritalea</taxon>
    </lineage>
</organism>
<dbReference type="STRING" id="1122213.GCA_000423365_00955"/>